<protein>
    <recommendedName>
        <fullName evidence="8">RTA1 like protein</fullName>
    </recommendedName>
</protein>
<evidence type="ECO:0000256" key="2">
    <source>
        <dbReference type="ARBA" id="ARBA00022692"/>
    </source>
</evidence>
<feature type="transmembrane region" description="Helical" evidence="5">
    <location>
        <begin position="224"/>
        <end position="245"/>
    </location>
</feature>
<reference evidence="6 7" key="1">
    <citation type="journal article" date="2013" name="PLoS Genet.">
        <title>Comparative genome structure, secondary metabolite, and effector coding capacity across Cochliobolus pathogens.</title>
        <authorList>
            <person name="Condon B.J."/>
            <person name="Leng Y."/>
            <person name="Wu D."/>
            <person name="Bushley K.E."/>
            <person name="Ohm R.A."/>
            <person name="Otillar R."/>
            <person name="Martin J."/>
            <person name="Schackwitz W."/>
            <person name="Grimwood J."/>
            <person name="MohdZainudin N."/>
            <person name="Xue C."/>
            <person name="Wang R."/>
            <person name="Manning V.A."/>
            <person name="Dhillon B."/>
            <person name="Tu Z.J."/>
            <person name="Steffenson B.J."/>
            <person name="Salamov A."/>
            <person name="Sun H."/>
            <person name="Lowry S."/>
            <person name="LaButti K."/>
            <person name="Han J."/>
            <person name="Copeland A."/>
            <person name="Lindquist E."/>
            <person name="Barry K."/>
            <person name="Schmutz J."/>
            <person name="Baker S.E."/>
            <person name="Ciuffetti L.M."/>
            <person name="Grigoriev I.V."/>
            <person name="Zhong S."/>
            <person name="Turgeon B.G."/>
        </authorList>
    </citation>
    <scope>NUCLEOTIDE SEQUENCE [LARGE SCALE GENOMIC DNA]</scope>
    <source>
        <strain evidence="6 7">26-R-13</strain>
    </source>
</reference>
<organism evidence="6 7">
    <name type="scientific">Cochliobolus carbonum (strain 26-R-13)</name>
    <name type="common">Maize leaf spot fungus</name>
    <name type="synonym">Bipolaris zeicola</name>
    <dbReference type="NCBI Taxonomy" id="930089"/>
    <lineage>
        <taxon>Eukaryota</taxon>
        <taxon>Fungi</taxon>
        <taxon>Dikarya</taxon>
        <taxon>Ascomycota</taxon>
        <taxon>Pezizomycotina</taxon>
        <taxon>Dothideomycetes</taxon>
        <taxon>Pleosporomycetidae</taxon>
        <taxon>Pleosporales</taxon>
        <taxon>Pleosporineae</taxon>
        <taxon>Pleosporaceae</taxon>
        <taxon>Bipolaris</taxon>
    </lineage>
</organism>
<keyword evidence="4 5" id="KW-0472">Membrane</keyword>
<evidence type="ECO:0000256" key="5">
    <source>
        <dbReference type="SAM" id="Phobius"/>
    </source>
</evidence>
<proteinExistence type="predicted"/>
<evidence type="ECO:0008006" key="8">
    <source>
        <dbReference type="Google" id="ProtNLM"/>
    </source>
</evidence>
<comment type="subcellular location">
    <subcellularLocation>
        <location evidence="1">Membrane</location>
        <topology evidence="1">Multi-pass membrane protein</topology>
    </subcellularLocation>
</comment>
<evidence type="ECO:0000256" key="3">
    <source>
        <dbReference type="ARBA" id="ARBA00022989"/>
    </source>
</evidence>
<keyword evidence="2 5" id="KW-0812">Transmembrane</keyword>
<dbReference type="PANTHER" id="PTHR31465">
    <property type="entry name" value="PROTEIN RTA1-RELATED"/>
    <property type="match status" value="1"/>
</dbReference>
<evidence type="ECO:0000313" key="7">
    <source>
        <dbReference type="Proteomes" id="UP000053841"/>
    </source>
</evidence>
<dbReference type="PANTHER" id="PTHR31465:SF7">
    <property type="entry name" value="SPHINGOID LONG-CHAIN BASE TRANSPORTER RSB1"/>
    <property type="match status" value="1"/>
</dbReference>
<dbReference type="InterPro" id="IPR007568">
    <property type="entry name" value="RTA1"/>
</dbReference>
<feature type="transmembrane region" description="Helical" evidence="5">
    <location>
        <begin position="58"/>
        <end position="80"/>
    </location>
</feature>
<feature type="transmembrane region" description="Helical" evidence="5">
    <location>
        <begin position="136"/>
        <end position="159"/>
    </location>
</feature>
<keyword evidence="7" id="KW-1185">Reference proteome</keyword>
<dbReference type="GO" id="GO:0000324">
    <property type="term" value="C:fungal-type vacuole"/>
    <property type="evidence" value="ECO:0007669"/>
    <property type="project" value="TreeGrafter"/>
</dbReference>
<sequence>MPRIGYDGTLCYHPSENCPICKAFWMYEPSLIINSAFLVLFSISFITFVVQGTADAKWLGFSLAMAIGCALEVAGYAGRILAQQDMYAETPFLIQIICLTIAPAFLAAGIYLCLSRIVTSVGPKYSRIKPFSYPKIFIPCDIISLVLQAVGGGVASVAIHHSESTKKGDNVMIAGLAFQVATMFVFILIATDFAWRTFRNRKQLPQTTQREGEGRPQISTPFKAFVIALALSTLCIFIRCVFRVAELSQGWRGKLATTQKYFVGLEGAVIVASVLLLNLCHPEYCFNATKRARDGQPSRKICFFLKRRSAVNQGEASDTELTQVTTTPAK</sequence>
<dbReference type="EMBL" id="KI964650">
    <property type="protein sequence ID" value="EUC31815.1"/>
    <property type="molecule type" value="Genomic_DNA"/>
</dbReference>
<dbReference type="AlphaFoldDB" id="W6Y2G9"/>
<feature type="transmembrane region" description="Helical" evidence="5">
    <location>
        <begin position="261"/>
        <end position="280"/>
    </location>
</feature>
<dbReference type="KEGG" id="bze:COCCADRAFT_38165"/>
<accession>W6Y2G9</accession>
<dbReference type="OrthoDB" id="1844152at2759"/>
<feature type="transmembrane region" description="Helical" evidence="5">
    <location>
        <begin position="171"/>
        <end position="195"/>
    </location>
</feature>
<dbReference type="GeneID" id="19148701"/>
<dbReference type="GO" id="GO:0005886">
    <property type="term" value="C:plasma membrane"/>
    <property type="evidence" value="ECO:0007669"/>
    <property type="project" value="TreeGrafter"/>
</dbReference>
<feature type="transmembrane region" description="Helical" evidence="5">
    <location>
        <begin position="92"/>
        <end position="115"/>
    </location>
</feature>
<dbReference type="RefSeq" id="XP_007713893.1">
    <property type="nucleotide sequence ID" value="XM_007715703.1"/>
</dbReference>
<evidence type="ECO:0000256" key="1">
    <source>
        <dbReference type="ARBA" id="ARBA00004141"/>
    </source>
</evidence>
<dbReference type="Pfam" id="PF04479">
    <property type="entry name" value="RTA1"/>
    <property type="match status" value="1"/>
</dbReference>
<evidence type="ECO:0000313" key="6">
    <source>
        <dbReference type="EMBL" id="EUC31815.1"/>
    </source>
</evidence>
<evidence type="ECO:0000256" key="4">
    <source>
        <dbReference type="ARBA" id="ARBA00023136"/>
    </source>
</evidence>
<dbReference type="HOGENOM" id="CLU_033465_6_1_1"/>
<keyword evidence="3 5" id="KW-1133">Transmembrane helix</keyword>
<dbReference type="eggNOG" id="ENOG502QU4U">
    <property type="taxonomic scope" value="Eukaryota"/>
</dbReference>
<dbReference type="Proteomes" id="UP000053841">
    <property type="component" value="Unassembled WGS sequence"/>
</dbReference>
<feature type="transmembrane region" description="Helical" evidence="5">
    <location>
        <begin position="31"/>
        <end position="51"/>
    </location>
</feature>
<gene>
    <name evidence="6" type="ORF">COCCADRAFT_38165</name>
</gene>
<name>W6Y2G9_COCC2</name>